<evidence type="ECO:0000313" key="3">
    <source>
        <dbReference type="Proteomes" id="UP000033067"/>
    </source>
</evidence>
<dbReference type="Proteomes" id="UP000033067">
    <property type="component" value="Chromosome"/>
</dbReference>
<dbReference type="KEGG" id="psuw:WQ53_11250"/>
<dbReference type="RefSeq" id="WP_052632409.1">
    <property type="nucleotide sequence ID" value="NZ_CP011144.1"/>
</dbReference>
<dbReference type="PROSITE" id="PS51257">
    <property type="entry name" value="PROKAR_LIPOPROTEIN"/>
    <property type="match status" value="1"/>
</dbReference>
<evidence type="ECO:0000313" key="2">
    <source>
        <dbReference type="EMBL" id="AKC87236.1"/>
    </source>
</evidence>
<dbReference type="EMBL" id="CP011144">
    <property type="protein sequence ID" value="AKC87236.1"/>
    <property type="molecule type" value="Genomic_DNA"/>
</dbReference>
<sequence>MKRFPFPALLRAAALLPLLAVLGGCSVLGSGQRDPVTIYSPQLAATPDPAWPQADWQLAIARPSAARLVDSSRIAVRPAPGELQIYRGAAWAQPPTDMIEAGVLRLLEDSGKIAGVGRLATGMRADYRLALDIRRFESDYRGGPLPAATIEISAKLLHNRDQRIVASRTFTQVQPAAATDVGSVAAAFGLALSAISTDITGWTLEQGRGDALAHPPR</sequence>
<reference evidence="2 3" key="1">
    <citation type="journal article" date="2015" name="Genome Announc.">
        <title>Complete Genome Sequence of Pseudoxanthomonas suwonensis Strain J1, a Cellulose-Degrading Bacterium Isolated from Leaf- and Wood-Enriched Soil.</title>
        <authorList>
            <person name="Hou L."/>
            <person name="Jiang J."/>
            <person name="Xu Z."/>
            <person name="Zhou Y."/>
            <person name="Leung F.C."/>
        </authorList>
    </citation>
    <scope>NUCLEOTIDE SEQUENCE [LARGE SCALE GENOMIC DNA]</scope>
    <source>
        <strain evidence="2 3">J1</strain>
    </source>
</reference>
<keyword evidence="3" id="KW-1185">Reference proteome</keyword>
<dbReference type="PATRIC" id="fig|314722.6.peg.2432"/>
<accession>A0A0E3UNJ8</accession>
<protein>
    <submittedName>
        <fullName evidence="2">ABC transporter</fullName>
    </submittedName>
</protein>
<dbReference type="PANTHER" id="PTHR36698">
    <property type="entry name" value="BLL5892 PROTEIN"/>
    <property type="match status" value="1"/>
</dbReference>
<gene>
    <name evidence="2" type="ORF">WQ53_11250</name>
</gene>
<dbReference type="Gene3D" id="3.40.50.10610">
    <property type="entry name" value="ABC-type transport auxiliary lipoprotein component"/>
    <property type="match status" value="1"/>
</dbReference>
<evidence type="ECO:0000259" key="1">
    <source>
        <dbReference type="Pfam" id="PF03886"/>
    </source>
</evidence>
<dbReference type="Pfam" id="PF03886">
    <property type="entry name" value="ABC_trans_aux"/>
    <property type="match status" value="1"/>
</dbReference>
<proteinExistence type="predicted"/>
<dbReference type="SUPFAM" id="SSF159594">
    <property type="entry name" value="XCC0632-like"/>
    <property type="match status" value="1"/>
</dbReference>
<dbReference type="OrthoDB" id="5795476at2"/>
<dbReference type="PANTHER" id="PTHR36698:SF3">
    <property type="entry name" value="ABC-TYPE TRANSPORT AUXILIARY LIPOPROTEIN COMPONENT DOMAIN-CONTAINING PROTEIN"/>
    <property type="match status" value="1"/>
</dbReference>
<feature type="domain" description="ABC-type transport auxiliary lipoprotein component" evidence="1">
    <location>
        <begin position="40"/>
        <end position="199"/>
    </location>
</feature>
<name>A0A0E3UNJ8_9GAMM</name>
<dbReference type="AlphaFoldDB" id="A0A0E3UNJ8"/>
<organism evidence="2 3">
    <name type="scientific">Pseudoxanthomonas suwonensis</name>
    <dbReference type="NCBI Taxonomy" id="314722"/>
    <lineage>
        <taxon>Bacteria</taxon>
        <taxon>Pseudomonadati</taxon>
        <taxon>Pseudomonadota</taxon>
        <taxon>Gammaproteobacteria</taxon>
        <taxon>Lysobacterales</taxon>
        <taxon>Lysobacteraceae</taxon>
        <taxon>Pseudoxanthomonas</taxon>
    </lineage>
</organism>
<dbReference type="InterPro" id="IPR005586">
    <property type="entry name" value="ABC_trans_aux"/>
</dbReference>